<organism evidence="1">
    <name type="scientific">Arundo donax</name>
    <name type="common">Giant reed</name>
    <name type="synonym">Donax arundinaceus</name>
    <dbReference type="NCBI Taxonomy" id="35708"/>
    <lineage>
        <taxon>Eukaryota</taxon>
        <taxon>Viridiplantae</taxon>
        <taxon>Streptophyta</taxon>
        <taxon>Embryophyta</taxon>
        <taxon>Tracheophyta</taxon>
        <taxon>Spermatophyta</taxon>
        <taxon>Magnoliopsida</taxon>
        <taxon>Liliopsida</taxon>
        <taxon>Poales</taxon>
        <taxon>Poaceae</taxon>
        <taxon>PACMAD clade</taxon>
        <taxon>Arundinoideae</taxon>
        <taxon>Arundineae</taxon>
        <taxon>Arundo</taxon>
    </lineage>
</organism>
<accession>A0A0A9AUS2</accession>
<evidence type="ECO:0000313" key="1">
    <source>
        <dbReference type="EMBL" id="JAD54891.1"/>
    </source>
</evidence>
<name>A0A0A9AUS2_ARUDO</name>
<proteinExistence type="predicted"/>
<reference evidence="1" key="1">
    <citation type="submission" date="2014-09" db="EMBL/GenBank/DDBJ databases">
        <authorList>
            <person name="Magalhaes I.L.F."/>
            <person name="Oliveira U."/>
            <person name="Santos F.R."/>
            <person name="Vidigal T.H.D.A."/>
            <person name="Brescovit A.D."/>
            <person name="Santos A.J."/>
        </authorList>
    </citation>
    <scope>NUCLEOTIDE SEQUENCE</scope>
    <source>
        <tissue evidence="1">Shoot tissue taken approximately 20 cm above the soil surface</tissue>
    </source>
</reference>
<reference evidence="1" key="2">
    <citation type="journal article" date="2015" name="Data Brief">
        <title>Shoot transcriptome of the giant reed, Arundo donax.</title>
        <authorList>
            <person name="Barrero R.A."/>
            <person name="Guerrero F.D."/>
            <person name="Moolhuijzen P."/>
            <person name="Goolsby J.A."/>
            <person name="Tidwell J."/>
            <person name="Bellgard S.E."/>
            <person name="Bellgard M.I."/>
        </authorList>
    </citation>
    <scope>NUCLEOTIDE SEQUENCE</scope>
    <source>
        <tissue evidence="1">Shoot tissue taken approximately 20 cm above the soil surface</tissue>
    </source>
</reference>
<dbReference type="EMBL" id="GBRH01243004">
    <property type="protein sequence ID" value="JAD54891.1"/>
    <property type="molecule type" value="Transcribed_RNA"/>
</dbReference>
<dbReference type="AlphaFoldDB" id="A0A0A9AUS2"/>
<sequence length="38" mass="4596">MQTMLELLSLYPVMPCYLHCPTFLWKEQLLIAESIEYF</sequence>
<protein>
    <submittedName>
        <fullName evidence="1">Uncharacterized protein</fullName>
    </submittedName>
</protein>